<comment type="caution">
    <text evidence="1">The sequence shown here is derived from an EMBL/GenBank/DDBJ whole genome shotgun (WGS) entry which is preliminary data.</text>
</comment>
<evidence type="ECO:0000313" key="1">
    <source>
        <dbReference type="EMBL" id="MBO1623965.1"/>
    </source>
</evidence>
<accession>A0ABS3NSV1</accession>
<gene>
    <name evidence="1" type="ORF">J4P90_01665</name>
</gene>
<name>A0ABS3NSV1_9BACI</name>
<dbReference type="EMBL" id="JAGDQJ010000004">
    <property type="protein sequence ID" value="MBO1623965.1"/>
    <property type="molecule type" value="Genomic_DNA"/>
</dbReference>
<protein>
    <submittedName>
        <fullName evidence="1">Uncharacterized protein</fullName>
    </submittedName>
</protein>
<keyword evidence="2" id="KW-1185">Reference proteome</keyword>
<dbReference type="Proteomes" id="UP000677611">
    <property type="component" value="Unassembled WGS sequence"/>
</dbReference>
<reference evidence="1 2" key="1">
    <citation type="submission" date="2021-03" db="EMBL/GenBank/DDBJ databases">
        <title>Identification of novel Bacillus strains.</title>
        <authorList>
            <person name="Xiao Z."/>
            <person name="Li Y."/>
            <person name="Shen J."/>
        </authorList>
    </citation>
    <scope>NUCLEOTIDE SEQUENCE [LARGE SCALE GENOMIC DNA]</scope>
    <source>
        <strain evidence="1 2">SY8</strain>
    </source>
</reference>
<evidence type="ECO:0000313" key="2">
    <source>
        <dbReference type="Proteomes" id="UP000677611"/>
    </source>
</evidence>
<organism evidence="1 2">
    <name type="scientific">Bacillus arachidis</name>
    <dbReference type="NCBI Taxonomy" id="2819290"/>
    <lineage>
        <taxon>Bacteria</taxon>
        <taxon>Bacillati</taxon>
        <taxon>Bacillota</taxon>
        <taxon>Bacilli</taxon>
        <taxon>Bacillales</taxon>
        <taxon>Bacillaceae</taxon>
        <taxon>Bacillus</taxon>
    </lineage>
</organism>
<sequence>MPLDHVKKHQYWSGKSSPAIMIKRNGWNAFLNEAKDYYDENSGNQNQPKNSIMNIATMKMDINSI</sequence>
<proteinExistence type="predicted"/>
<dbReference type="RefSeq" id="WP_208016570.1">
    <property type="nucleotide sequence ID" value="NZ_JAGDQJ010000004.1"/>
</dbReference>